<feature type="domain" description="PA" evidence="2">
    <location>
        <begin position="178"/>
        <end position="258"/>
    </location>
</feature>
<dbReference type="SUPFAM" id="SSF52025">
    <property type="entry name" value="PA domain"/>
    <property type="match status" value="1"/>
</dbReference>
<protein>
    <submittedName>
        <fullName evidence="4">Glutamate carboxypeptidase 2 homolog</fullName>
    </submittedName>
</protein>
<dbReference type="OrthoDB" id="5841748at2759"/>
<dbReference type="GO" id="GO:0004180">
    <property type="term" value="F:carboxypeptidase activity"/>
    <property type="evidence" value="ECO:0007669"/>
    <property type="project" value="UniProtKB-KW"/>
</dbReference>
<feature type="transmembrane region" description="Helical" evidence="1">
    <location>
        <begin position="9"/>
        <end position="30"/>
    </location>
</feature>
<reference evidence="4" key="1">
    <citation type="submission" date="2025-08" db="UniProtKB">
        <authorList>
            <consortium name="RefSeq"/>
        </authorList>
    </citation>
    <scope>IDENTIFICATION</scope>
    <source>
        <tissue evidence="4">Whole organism</tissue>
    </source>
</reference>
<dbReference type="Gene3D" id="3.50.30.30">
    <property type="match status" value="1"/>
</dbReference>
<dbReference type="SUPFAM" id="SSF53187">
    <property type="entry name" value="Zn-dependent exopeptidases"/>
    <property type="match status" value="1"/>
</dbReference>
<dbReference type="Pfam" id="PF02225">
    <property type="entry name" value="PA"/>
    <property type="match status" value="1"/>
</dbReference>
<proteinExistence type="predicted"/>
<keyword evidence="3" id="KW-1185">Reference proteome</keyword>
<feature type="non-terminal residue" evidence="4">
    <location>
        <position position="317"/>
    </location>
</feature>
<keyword evidence="1" id="KW-0812">Transmembrane</keyword>
<evidence type="ECO:0000256" key="1">
    <source>
        <dbReference type="SAM" id="Phobius"/>
    </source>
</evidence>
<dbReference type="GeneID" id="108666315"/>
<keyword evidence="1" id="KW-0472">Membrane</keyword>
<dbReference type="OMA" id="NETHANC"/>
<dbReference type="InterPro" id="IPR039373">
    <property type="entry name" value="Peptidase_M28B"/>
</dbReference>
<gene>
    <name evidence="4" type="primary">LOC108666315</name>
</gene>
<dbReference type="Proteomes" id="UP000694843">
    <property type="component" value="Unplaced"/>
</dbReference>
<keyword evidence="4" id="KW-0121">Carboxypeptidase</keyword>
<evidence type="ECO:0000313" key="4">
    <source>
        <dbReference type="RefSeq" id="XP_018008649.1"/>
    </source>
</evidence>
<dbReference type="Gene3D" id="3.40.630.10">
    <property type="entry name" value="Zn peptidases"/>
    <property type="match status" value="1"/>
</dbReference>
<dbReference type="InterPro" id="IPR003137">
    <property type="entry name" value="PA_domain"/>
</dbReference>
<dbReference type="InterPro" id="IPR046450">
    <property type="entry name" value="PA_dom_sf"/>
</dbReference>
<dbReference type="KEGG" id="hazt:108666315"/>
<organism evidence="3 4">
    <name type="scientific">Hyalella azteca</name>
    <name type="common">Amphipod</name>
    <dbReference type="NCBI Taxonomy" id="294128"/>
    <lineage>
        <taxon>Eukaryota</taxon>
        <taxon>Metazoa</taxon>
        <taxon>Ecdysozoa</taxon>
        <taxon>Arthropoda</taxon>
        <taxon>Crustacea</taxon>
        <taxon>Multicrustacea</taxon>
        <taxon>Malacostraca</taxon>
        <taxon>Eumalacostraca</taxon>
        <taxon>Peracarida</taxon>
        <taxon>Amphipoda</taxon>
        <taxon>Senticaudata</taxon>
        <taxon>Talitrida</taxon>
        <taxon>Talitroidea</taxon>
        <taxon>Hyalellidae</taxon>
        <taxon>Hyalella</taxon>
    </lineage>
</organism>
<evidence type="ECO:0000259" key="2">
    <source>
        <dbReference type="Pfam" id="PF02225"/>
    </source>
</evidence>
<dbReference type="PANTHER" id="PTHR10404">
    <property type="entry name" value="N-ACETYLATED-ALPHA-LINKED ACIDIC DIPEPTIDASE"/>
    <property type="match status" value="1"/>
</dbReference>
<keyword evidence="4" id="KW-0645">Protease</keyword>
<evidence type="ECO:0000313" key="3">
    <source>
        <dbReference type="Proteomes" id="UP000694843"/>
    </source>
</evidence>
<dbReference type="PANTHER" id="PTHR10404:SF78">
    <property type="entry name" value="N-ACETYLATED ALPHA-LINKED ACIDIC DIPEPTIDASE 2"/>
    <property type="match status" value="1"/>
</dbReference>
<name>A0A8B7N5U9_HYAAZ</name>
<keyword evidence="1" id="KW-1133">Transmembrane helix</keyword>
<dbReference type="RefSeq" id="XP_018008649.1">
    <property type="nucleotide sequence ID" value="XM_018153160.2"/>
</dbReference>
<dbReference type="AlphaFoldDB" id="A0A8B7N5U9"/>
<keyword evidence="4" id="KW-0378">Hydrolase</keyword>
<accession>A0A8B7N5U9</accession>
<sequence length="317" mass="34648">MKMLERSHVILLVGGAAVGLIIGVLVGHVATSGNDAAGAESLAFTADQFDLDERQGSGRGSRELLRLISTENIGQNVRELTKAPHVAGGGRDEELVRWLQRKFLDFGFDDVSVPAREYLLSHPDPLNPNLVRLYDGDNATTFTSSYKELPLHPGDEHPEFSHAFCAYTPRGDVWTAVGEAAVYVNYGSLEDFARLAELNVTVKGRIAIVRYGKLFRGNKITHAAQYGAIGVILFSDPSDVAREGQKPEDVYPYTHWLPDGPAAPQEWQGGLEGLVYRLGPTMRPEFATHRLRLTSNNNEVVVKSSNVIATLKGGVEP</sequence>